<dbReference type="Proteomes" id="UP000192343">
    <property type="component" value="Unassembled WGS sequence"/>
</dbReference>
<dbReference type="EMBL" id="MWQY01000011">
    <property type="protein sequence ID" value="ORC34912.1"/>
    <property type="molecule type" value="Genomic_DNA"/>
</dbReference>
<organism evidence="1 2">
    <name type="scientific">Marispirochaeta aestuarii</name>
    <dbReference type="NCBI Taxonomy" id="1963862"/>
    <lineage>
        <taxon>Bacteria</taxon>
        <taxon>Pseudomonadati</taxon>
        <taxon>Spirochaetota</taxon>
        <taxon>Spirochaetia</taxon>
        <taxon>Spirochaetales</taxon>
        <taxon>Spirochaetaceae</taxon>
        <taxon>Marispirochaeta</taxon>
    </lineage>
</organism>
<dbReference type="AlphaFoldDB" id="A0A1Y1RYN1"/>
<dbReference type="PANTHER" id="PTHR41368:SF1">
    <property type="entry name" value="PROTEIN YGHO"/>
    <property type="match status" value="1"/>
</dbReference>
<evidence type="ECO:0000313" key="2">
    <source>
        <dbReference type="Proteomes" id="UP000192343"/>
    </source>
</evidence>
<reference evidence="1 2" key="1">
    <citation type="submission" date="2017-03" db="EMBL/GenBank/DDBJ databases">
        <title>Draft Genome sequence of Marispirochaeta sp. strain JC444.</title>
        <authorList>
            <person name="Shivani Y."/>
            <person name="Subhash Y."/>
            <person name="Sasikala C."/>
            <person name="Ramana C."/>
        </authorList>
    </citation>
    <scope>NUCLEOTIDE SEQUENCE [LARGE SCALE GENOMIC DNA]</scope>
    <source>
        <strain evidence="1 2">JC444</strain>
    </source>
</reference>
<dbReference type="InterPro" id="IPR016181">
    <property type="entry name" value="Acyl_CoA_acyltransferase"/>
</dbReference>
<sequence>MNLSAASIMIRPMDVTEIRAVLSPRSREAGDFIAFPKRLYRDCPCYVPWFDRGMRRLFSRKSPFFRHSDGEFFVAYHGNTPVGRIALFENRNFNSYTGNRDARFYFFDAENSQPAADALFDLAANWARSRKLTRLIGPQGFSSMAGGGILVQGYDQMPAMTMMGYNYPYYQELLESAGFSKYKDFVSAYLDPRTYRSPEKISRVAAIAMKRGGFDLPRIRGRRQMRALALEIGRLYNESWQDHAEFAPLTEEELLELTNDLMLVTDPKLLQVIRKGDDLAGFVLTFPDLTNALIKAKGKLNPVSLWSILREKRRTDKVIVNGLGIHPRYRNNGGTAILYHALEKSVQGLGREFVGADLTQVAETTELMLADLETLGARVYKRHRVYHKGTS</sequence>
<dbReference type="InterPro" id="IPR039968">
    <property type="entry name" value="BcerS-like"/>
</dbReference>
<dbReference type="SUPFAM" id="SSF55729">
    <property type="entry name" value="Acyl-CoA N-acyltransferases (Nat)"/>
    <property type="match status" value="1"/>
</dbReference>
<name>A0A1Y1RYN1_9SPIO</name>
<evidence type="ECO:0000313" key="1">
    <source>
        <dbReference type="EMBL" id="ORC34912.1"/>
    </source>
</evidence>
<keyword evidence="2" id="KW-1185">Reference proteome</keyword>
<accession>A0A1Y1RYN1</accession>
<dbReference type="STRING" id="1963862.B4O97_11280"/>
<evidence type="ECO:0008006" key="3">
    <source>
        <dbReference type="Google" id="ProtNLM"/>
    </source>
</evidence>
<proteinExistence type="predicted"/>
<protein>
    <recommendedName>
        <fullName evidence="3">N-acetyltransferase domain-containing protein</fullName>
    </recommendedName>
</protein>
<gene>
    <name evidence="1" type="ORF">B4O97_11280</name>
</gene>
<dbReference type="Gene3D" id="3.40.630.30">
    <property type="match status" value="1"/>
</dbReference>
<comment type="caution">
    <text evidence="1">The sequence shown here is derived from an EMBL/GenBank/DDBJ whole genome shotgun (WGS) entry which is preliminary data.</text>
</comment>
<dbReference type="PANTHER" id="PTHR41368">
    <property type="entry name" value="PROTEIN YGHO"/>
    <property type="match status" value="1"/>
</dbReference>